<dbReference type="SUPFAM" id="SSF52833">
    <property type="entry name" value="Thioredoxin-like"/>
    <property type="match status" value="1"/>
</dbReference>
<feature type="domain" description="Metaxin glutathione S-transferase" evidence="1">
    <location>
        <begin position="171"/>
        <end position="231"/>
    </location>
</feature>
<evidence type="ECO:0000313" key="4">
    <source>
        <dbReference type="Proteomes" id="UP000295783"/>
    </source>
</evidence>
<dbReference type="Proteomes" id="UP000295783">
    <property type="component" value="Unassembled WGS sequence"/>
</dbReference>
<accession>A0A4R6WW71</accession>
<proteinExistence type="predicted"/>
<dbReference type="InterPro" id="IPR036249">
    <property type="entry name" value="Thioredoxin-like_sf"/>
</dbReference>
<dbReference type="InterPro" id="IPR012336">
    <property type="entry name" value="Thioredoxin-like_fold"/>
</dbReference>
<comment type="caution">
    <text evidence="3">The sequence shown here is derived from an EMBL/GenBank/DDBJ whole genome shotgun (WGS) entry which is preliminary data.</text>
</comment>
<protein>
    <submittedName>
        <fullName evidence="3">Glutathione S-transferase-like protein</fullName>
    </submittedName>
</protein>
<dbReference type="GO" id="GO:0016740">
    <property type="term" value="F:transferase activity"/>
    <property type="evidence" value="ECO:0007669"/>
    <property type="project" value="UniProtKB-KW"/>
</dbReference>
<dbReference type="InterPro" id="IPR050931">
    <property type="entry name" value="Mito_Protein_Transport_Metaxin"/>
</dbReference>
<dbReference type="EMBL" id="SNYW01000007">
    <property type="protein sequence ID" value="TDQ83282.1"/>
    <property type="molecule type" value="Genomic_DNA"/>
</dbReference>
<evidence type="ECO:0000259" key="2">
    <source>
        <dbReference type="Pfam" id="PF17172"/>
    </source>
</evidence>
<dbReference type="AlphaFoldDB" id="A0A4R6WW71"/>
<dbReference type="SFLD" id="SFLDG01200">
    <property type="entry name" value="SUF1.1"/>
    <property type="match status" value="1"/>
</dbReference>
<dbReference type="RefSeq" id="WP_133613049.1">
    <property type="nucleotide sequence ID" value="NZ_SNYW01000007.1"/>
</dbReference>
<dbReference type="InterPro" id="IPR026928">
    <property type="entry name" value="FAX/IsoI-like"/>
</dbReference>
<keyword evidence="3" id="KW-0808">Transferase</keyword>
<evidence type="ECO:0000313" key="3">
    <source>
        <dbReference type="EMBL" id="TDQ83282.1"/>
    </source>
</evidence>
<dbReference type="InterPro" id="IPR040079">
    <property type="entry name" value="Glutathione_S-Trfase"/>
</dbReference>
<dbReference type="PANTHER" id="PTHR12289:SF41">
    <property type="entry name" value="FAILED AXON CONNECTIONS-RELATED"/>
    <property type="match status" value="1"/>
</dbReference>
<keyword evidence="4" id="KW-1185">Reference proteome</keyword>
<dbReference type="SFLD" id="SFLDG01180">
    <property type="entry name" value="SUF1"/>
    <property type="match status" value="1"/>
</dbReference>
<dbReference type="Pfam" id="PF17171">
    <property type="entry name" value="GST_C_6"/>
    <property type="match status" value="1"/>
</dbReference>
<dbReference type="InterPro" id="IPR033468">
    <property type="entry name" value="Metaxin_GST"/>
</dbReference>
<organism evidence="3 4">
    <name type="scientific">Dongia mobilis</name>
    <dbReference type="NCBI Taxonomy" id="578943"/>
    <lineage>
        <taxon>Bacteria</taxon>
        <taxon>Pseudomonadati</taxon>
        <taxon>Pseudomonadota</taxon>
        <taxon>Alphaproteobacteria</taxon>
        <taxon>Rhodospirillales</taxon>
        <taxon>Dongiaceae</taxon>
        <taxon>Dongia</taxon>
    </lineage>
</organism>
<dbReference type="PANTHER" id="PTHR12289">
    <property type="entry name" value="METAXIN RELATED"/>
    <property type="match status" value="1"/>
</dbReference>
<name>A0A4R6WW71_9PROT</name>
<feature type="domain" description="Thioredoxin-like fold" evidence="2">
    <location>
        <begin position="25"/>
        <end position="120"/>
    </location>
</feature>
<dbReference type="OrthoDB" id="7664269at2"/>
<sequence>MLYPETPIILYAAGPGFGLPEASSYAMKSEIHLRMAGLPYRKDCHGFAKAPKGKLPYIRDGQAVIADSTLIRQHLEWSYGIDFDVGHDLAARAMAWAVERLLEDHLGWAALRMRWLDPVNFARGPAQMIGATPHASRDERRAHAQAEVASELHAHGIGRHSEEDIQFLATRSLYSFSVLLADRPFLLGEKPCGTDATACGILAAILTPFFAGPLREAALGFDNLYPYVCRMLRRYYPEFDLGDWPTPDLRPVTELA</sequence>
<dbReference type="SFLD" id="SFLDS00019">
    <property type="entry name" value="Glutathione_Transferase_(cytos"/>
    <property type="match status" value="1"/>
</dbReference>
<gene>
    <name evidence="3" type="ORF">A8950_1568</name>
</gene>
<evidence type="ECO:0000259" key="1">
    <source>
        <dbReference type="Pfam" id="PF17171"/>
    </source>
</evidence>
<dbReference type="Pfam" id="PF17172">
    <property type="entry name" value="GST_N_4"/>
    <property type="match status" value="1"/>
</dbReference>
<reference evidence="3 4" key="1">
    <citation type="submission" date="2019-03" db="EMBL/GenBank/DDBJ databases">
        <title>Genomic Encyclopedia of Type Strains, Phase III (KMG-III): the genomes of soil and plant-associated and newly described type strains.</title>
        <authorList>
            <person name="Whitman W."/>
        </authorList>
    </citation>
    <scope>NUCLEOTIDE SEQUENCE [LARGE SCALE GENOMIC DNA]</scope>
    <source>
        <strain evidence="3 4">CGMCC 1.7660</strain>
    </source>
</reference>